<dbReference type="RefSeq" id="WP_045776830.1">
    <property type="nucleotide sequence ID" value="NZ_LAJY01000504.1"/>
</dbReference>
<organism evidence="2 3">
    <name type="scientific">Elstera litoralis</name>
    <dbReference type="NCBI Taxonomy" id="552518"/>
    <lineage>
        <taxon>Bacteria</taxon>
        <taxon>Pseudomonadati</taxon>
        <taxon>Pseudomonadota</taxon>
        <taxon>Alphaproteobacteria</taxon>
        <taxon>Rhodospirillales</taxon>
        <taxon>Rhodospirillaceae</taxon>
        <taxon>Elstera</taxon>
    </lineage>
</organism>
<keyword evidence="1" id="KW-1133">Transmembrane helix</keyword>
<reference evidence="2 3" key="1">
    <citation type="submission" date="2015-03" db="EMBL/GenBank/DDBJ databases">
        <title>Draft genome sequence of Elstera litoralis.</title>
        <authorList>
            <person name="Rahalkar M.C."/>
            <person name="Dhakephalkar P.K."/>
            <person name="Pore S.D."/>
            <person name="Arora P."/>
            <person name="Kapse N.G."/>
            <person name="Pandit P.S."/>
        </authorList>
    </citation>
    <scope>NUCLEOTIDE SEQUENCE [LARGE SCALE GENOMIC DNA]</scope>
    <source>
        <strain evidence="2 3">Dia-1</strain>
    </source>
</reference>
<dbReference type="InterPro" id="IPR021265">
    <property type="entry name" value="DUF2842"/>
</dbReference>
<dbReference type="AlphaFoldDB" id="A0A0F3IPJ1"/>
<evidence type="ECO:0000313" key="3">
    <source>
        <dbReference type="Proteomes" id="UP000033774"/>
    </source>
</evidence>
<gene>
    <name evidence="2" type="ORF">VZ95_16490</name>
</gene>
<sequence length="67" mass="7891">MPPSLRRLLGALGVLIFLLLYIIAVLNLRMLLPENLWLDLVYYIIFGILWVWPALLITKWGHRTSRM</sequence>
<evidence type="ECO:0008006" key="4">
    <source>
        <dbReference type="Google" id="ProtNLM"/>
    </source>
</evidence>
<dbReference type="Proteomes" id="UP000033774">
    <property type="component" value="Unassembled WGS sequence"/>
</dbReference>
<feature type="transmembrane region" description="Helical" evidence="1">
    <location>
        <begin position="40"/>
        <end position="58"/>
    </location>
</feature>
<dbReference type="Pfam" id="PF11003">
    <property type="entry name" value="DUF2842"/>
    <property type="match status" value="1"/>
</dbReference>
<feature type="transmembrane region" description="Helical" evidence="1">
    <location>
        <begin position="7"/>
        <end position="28"/>
    </location>
</feature>
<name>A0A0F3IPJ1_9PROT</name>
<evidence type="ECO:0000313" key="2">
    <source>
        <dbReference type="EMBL" id="KJV08640.1"/>
    </source>
</evidence>
<keyword evidence="3" id="KW-1185">Reference proteome</keyword>
<comment type="caution">
    <text evidence="2">The sequence shown here is derived from an EMBL/GenBank/DDBJ whole genome shotgun (WGS) entry which is preliminary data.</text>
</comment>
<proteinExistence type="predicted"/>
<dbReference type="OrthoDB" id="7283648at2"/>
<dbReference type="EMBL" id="LAJY01000504">
    <property type="protein sequence ID" value="KJV08640.1"/>
    <property type="molecule type" value="Genomic_DNA"/>
</dbReference>
<accession>A0A0F3IPJ1</accession>
<protein>
    <recommendedName>
        <fullName evidence="4">DUF2842 domain-containing protein</fullName>
    </recommendedName>
</protein>
<keyword evidence="1" id="KW-0812">Transmembrane</keyword>
<evidence type="ECO:0000256" key="1">
    <source>
        <dbReference type="SAM" id="Phobius"/>
    </source>
</evidence>
<keyword evidence="1" id="KW-0472">Membrane</keyword>